<dbReference type="GO" id="GO:0007094">
    <property type="term" value="P:mitotic spindle assembly checkpoint signaling"/>
    <property type="evidence" value="ECO:0007669"/>
    <property type="project" value="InterPro"/>
</dbReference>
<accession>A0A061QJ54</accession>
<feature type="non-terminal residue" evidence="7">
    <location>
        <position position="1"/>
    </location>
</feature>
<organism evidence="7">
    <name type="scientific">Tetraselmis sp. GSL018</name>
    <dbReference type="NCBI Taxonomy" id="582737"/>
    <lineage>
        <taxon>Eukaryota</taxon>
        <taxon>Viridiplantae</taxon>
        <taxon>Chlorophyta</taxon>
        <taxon>core chlorophytes</taxon>
        <taxon>Chlorodendrophyceae</taxon>
        <taxon>Chlorodendrales</taxon>
        <taxon>Chlorodendraceae</taxon>
        <taxon>Tetraselmis</taxon>
    </lineage>
</organism>
<keyword evidence="6" id="KW-0131">Cell cycle</keyword>
<proteinExistence type="inferred from homology"/>
<dbReference type="PANTHER" id="PTHR23168">
    <property type="entry name" value="MITOTIC SPINDLE ASSEMBLY CHECKPOINT PROTEIN MAD1 MITOTIC ARREST DEFICIENT-LIKE PROTEIN 1"/>
    <property type="match status" value="1"/>
</dbReference>
<dbReference type="Pfam" id="PF05557">
    <property type="entry name" value="MAD"/>
    <property type="match status" value="1"/>
</dbReference>
<reference evidence="7" key="1">
    <citation type="submission" date="2014-05" db="EMBL/GenBank/DDBJ databases">
        <title>The transcriptome of the halophilic microalga Tetraselmis sp. GSL018 isolated from the Great Salt Lake, Utah.</title>
        <authorList>
            <person name="Jinkerson R.E."/>
            <person name="D'Adamo S."/>
            <person name="Posewitz M.C."/>
        </authorList>
    </citation>
    <scope>NUCLEOTIDE SEQUENCE</scope>
    <source>
        <strain evidence="7">GSL018</strain>
    </source>
</reference>
<sequence>VFRERIQAFREACYQLFGYRVDMASEASSRGAGTGAATSFVLRPAKADSKDDHLVFRFTQAGGMEIQETPFTAQPSRQQEVQTFIAKFRSIPAFTANLTMELFQKQTQC</sequence>
<dbReference type="GO" id="GO:0000776">
    <property type="term" value="C:kinetochore"/>
    <property type="evidence" value="ECO:0007669"/>
    <property type="project" value="TreeGrafter"/>
</dbReference>
<keyword evidence="3" id="KW-0132">Cell division</keyword>
<evidence type="ECO:0000256" key="3">
    <source>
        <dbReference type="ARBA" id="ARBA00022618"/>
    </source>
</evidence>
<gene>
    <name evidence="7" type="ORF">TSPGSL018_30969</name>
</gene>
<dbReference type="GO" id="GO:0005635">
    <property type="term" value="C:nuclear envelope"/>
    <property type="evidence" value="ECO:0007669"/>
    <property type="project" value="TreeGrafter"/>
</dbReference>
<protein>
    <submittedName>
        <fullName evidence="7">Mitotic checkpoint protein mad1</fullName>
    </submittedName>
</protein>
<keyword evidence="4" id="KW-0498">Mitosis</keyword>
<comment type="subcellular location">
    <subcellularLocation>
        <location evidence="1">Nucleus</location>
    </subcellularLocation>
</comment>
<dbReference type="GO" id="GO:0051301">
    <property type="term" value="P:cell division"/>
    <property type="evidence" value="ECO:0007669"/>
    <property type="project" value="UniProtKB-KW"/>
</dbReference>
<evidence type="ECO:0000256" key="5">
    <source>
        <dbReference type="ARBA" id="ARBA00023242"/>
    </source>
</evidence>
<dbReference type="Gene3D" id="3.30.457.60">
    <property type="match status" value="1"/>
</dbReference>
<dbReference type="AlphaFoldDB" id="A0A061QJ54"/>
<dbReference type="GO" id="GO:0051315">
    <property type="term" value="P:attachment of mitotic spindle microtubules to kinetochore"/>
    <property type="evidence" value="ECO:0007669"/>
    <property type="project" value="TreeGrafter"/>
</dbReference>
<name>A0A061QJ54_9CHLO</name>
<dbReference type="InterPro" id="IPR008672">
    <property type="entry name" value="Mad1"/>
</dbReference>
<dbReference type="PANTHER" id="PTHR23168:SF0">
    <property type="entry name" value="MITOTIC SPINDLE ASSEMBLY CHECKPOINT PROTEIN MAD1"/>
    <property type="match status" value="1"/>
</dbReference>
<dbReference type="GO" id="GO:0072686">
    <property type="term" value="C:mitotic spindle"/>
    <property type="evidence" value="ECO:0007669"/>
    <property type="project" value="TreeGrafter"/>
</dbReference>
<evidence type="ECO:0000256" key="1">
    <source>
        <dbReference type="ARBA" id="ARBA00004123"/>
    </source>
</evidence>
<comment type="similarity">
    <text evidence="2">Belongs to the MAD1 family.</text>
</comment>
<evidence type="ECO:0000313" key="7">
    <source>
        <dbReference type="EMBL" id="JAC59628.1"/>
    </source>
</evidence>
<evidence type="ECO:0000256" key="2">
    <source>
        <dbReference type="ARBA" id="ARBA00008029"/>
    </source>
</evidence>
<dbReference type="EMBL" id="GBEZ01027715">
    <property type="protein sequence ID" value="JAC59628.1"/>
    <property type="molecule type" value="Transcribed_RNA"/>
</dbReference>
<keyword evidence="5" id="KW-0539">Nucleus</keyword>
<evidence type="ECO:0000256" key="4">
    <source>
        <dbReference type="ARBA" id="ARBA00022776"/>
    </source>
</evidence>
<evidence type="ECO:0000256" key="6">
    <source>
        <dbReference type="ARBA" id="ARBA00023306"/>
    </source>
</evidence>